<dbReference type="Pfam" id="PF25355">
    <property type="entry name" value="DUF7882"/>
    <property type="match status" value="1"/>
</dbReference>
<proteinExistence type="predicted"/>
<name>A0ABY1LGQ3_9MICO</name>
<dbReference type="Proteomes" id="UP000190827">
    <property type="component" value="Unassembled WGS sequence"/>
</dbReference>
<evidence type="ECO:0000313" key="3">
    <source>
        <dbReference type="Proteomes" id="UP000190827"/>
    </source>
</evidence>
<accession>A0ABY1LGQ3</accession>
<comment type="caution">
    <text evidence="2">The sequence shown here is derived from an EMBL/GenBank/DDBJ whole genome shotgun (WGS) entry which is preliminary data.</text>
</comment>
<evidence type="ECO:0000259" key="1">
    <source>
        <dbReference type="Pfam" id="PF25355"/>
    </source>
</evidence>
<protein>
    <recommendedName>
        <fullName evidence="1">DUF7882 domain-containing protein</fullName>
    </recommendedName>
</protein>
<reference evidence="2 3" key="1">
    <citation type="submission" date="2017-02" db="EMBL/GenBank/DDBJ databases">
        <authorList>
            <person name="Varghese N."/>
            <person name="Submissions S."/>
        </authorList>
    </citation>
    <scope>NUCLEOTIDE SEQUENCE [LARGE SCALE GENOMIC DNA]</scope>
    <source>
        <strain evidence="2 3">VKM Ac-1787</strain>
    </source>
</reference>
<keyword evidence="3" id="KW-1185">Reference proteome</keyword>
<feature type="domain" description="DUF7882" evidence="1">
    <location>
        <begin position="1"/>
        <end position="88"/>
    </location>
</feature>
<organism evidence="2 3">
    <name type="scientific">Plantibacter cousiniae</name>
    <name type="common">nom. nud.</name>
    <dbReference type="NCBI Taxonomy" id="199709"/>
    <lineage>
        <taxon>Bacteria</taxon>
        <taxon>Bacillati</taxon>
        <taxon>Actinomycetota</taxon>
        <taxon>Actinomycetes</taxon>
        <taxon>Micrococcales</taxon>
        <taxon>Microbacteriaceae</taxon>
        <taxon>Plantibacter</taxon>
    </lineage>
</organism>
<evidence type="ECO:0000313" key="2">
    <source>
        <dbReference type="EMBL" id="SKC38753.1"/>
    </source>
</evidence>
<gene>
    <name evidence="2" type="ORF">SAMN06295973_0431</name>
</gene>
<sequence length="100" mass="11126">MGTLVYGISSAQVQLPDPELAHVKAIALLKLRRNESFALMIRFDDSDQGRTTLWLHPAIPLQFRFESDDRSELDRPLLEGLMQKANSGELAINASSPAPH</sequence>
<dbReference type="EMBL" id="FUZO01000001">
    <property type="protein sequence ID" value="SKC38753.1"/>
    <property type="molecule type" value="Genomic_DNA"/>
</dbReference>
<dbReference type="InterPro" id="IPR057204">
    <property type="entry name" value="DUF7882"/>
</dbReference>